<keyword evidence="1" id="KW-0472">Membrane</keyword>
<evidence type="ECO:0000313" key="3">
    <source>
        <dbReference type="Proteomes" id="UP000785679"/>
    </source>
</evidence>
<comment type="caution">
    <text evidence="2">The sequence shown here is derived from an EMBL/GenBank/DDBJ whole genome shotgun (WGS) entry which is preliminary data.</text>
</comment>
<evidence type="ECO:0000313" key="2">
    <source>
        <dbReference type="EMBL" id="TNV80269.1"/>
    </source>
</evidence>
<feature type="transmembrane region" description="Helical" evidence="1">
    <location>
        <begin position="150"/>
        <end position="171"/>
    </location>
</feature>
<reference evidence="2" key="1">
    <citation type="submission" date="2019-06" db="EMBL/GenBank/DDBJ databases">
        <authorList>
            <person name="Zheng W."/>
        </authorList>
    </citation>
    <scope>NUCLEOTIDE SEQUENCE</scope>
    <source>
        <strain evidence="2">QDHG01</strain>
    </source>
</reference>
<dbReference type="Proteomes" id="UP000785679">
    <property type="component" value="Unassembled WGS sequence"/>
</dbReference>
<dbReference type="AlphaFoldDB" id="A0A8J8T2W7"/>
<dbReference type="EMBL" id="RRYP01007741">
    <property type="protein sequence ID" value="TNV80269.1"/>
    <property type="molecule type" value="Genomic_DNA"/>
</dbReference>
<accession>A0A8J8T2W7</accession>
<gene>
    <name evidence="2" type="ORF">FGO68_gene2647</name>
</gene>
<organism evidence="2 3">
    <name type="scientific">Halteria grandinella</name>
    <dbReference type="NCBI Taxonomy" id="5974"/>
    <lineage>
        <taxon>Eukaryota</taxon>
        <taxon>Sar</taxon>
        <taxon>Alveolata</taxon>
        <taxon>Ciliophora</taxon>
        <taxon>Intramacronucleata</taxon>
        <taxon>Spirotrichea</taxon>
        <taxon>Stichotrichia</taxon>
        <taxon>Sporadotrichida</taxon>
        <taxon>Halteriidae</taxon>
        <taxon>Halteria</taxon>
    </lineage>
</organism>
<keyword evidence="3" id="KW-1185">Reference proteome</keyword>
<evidence type="ECO:0000256" key="1">
    <source>
        <dbReference type="SAM" id="Phobius"/>
    </source>
</evidence>
<keyword evidence="1" id="KW-0812">Transmembrane</keyword>
<sequence length="180" mass="21236">MQSTINEVNVQKINHLGIYQLVFILLDVNPLIIGYQQMPNFAACNVLVVDVLPLKVDLQGSNLTEDHAFIGHNNPINIINDNIEDKRHAKFLTNMVTLMKPIYLDLDQRVTENMHQLNRLWNRHHSRNRPGRTHIQKKIRLTLDYIRKQISLKLFLDQTFSIFLIFFNYYFSTGIYFSQH</sequence>
<keyword evidence="1" id="KW-1133">Transmembrane helix</keyword>
<proteinExistence type="predicted"/>
<protein>
    <submittedName>
        <fullName evidence="2">Uncharacterized protein</fullName>
    </submittedName>
</protein>
<name>A0A8J8T2W7_HALGN</name>